<dbReference type="PANTHER" id="PTHR43053:SF3">
    <property type="entry name" value="ALPHA-GALACTOSIDASE C-RELATED"/>
    <property type="match status" value="1"/>
</dbReference>
<dbReference type="InterPro" id="IPR017853">
    <property type="entry name" value="GH"/>
</dbReference>
<name>A0A9D1MMK8_9FIRM</name>
<evidence type="ECO:0000256" key="2">
    <source>
        <dbReference type="ARBA" id="ARBA00023295"/>
    </source>
</evidence>
<dbReference type="CDD" id="cd14791">
    <property type="entry name" value="GH36"/>
    <property type="match status" value="1"/>
</dbReference>
<comment type="caution">
    <text evidence="3">The sequence shown here is derived from an EMBL/GenBank/DDBJ whole genome shotgun (WGS) entry which is preliminary data.</text>
</comment>
<dbReference type="SUPFAM" id="SSF51445">
    <property type="entry name" value="(Trans)glycosidases"/>
    <property type="match status" value="1"/>
</dbReference>
<sequence length="545" mass="63094">MLKIYYECEGSKKTYSGDLGCEDFFVEIDKSSGVYVKLRAVRPIKIIKAEYVFAYDFSEKSKIMVNGYQSWTDTREFDLDDKMPNIGRLTKLFAGRTMTPYGDYNFAEYTGRKGFFHGVSYSYVREGNKFTLIGSLNERTGYTFMYFDVTASTLRFVKDVEGVTIVGEYELFNVRKYMGTSSEVFDKWFAEMKIPAPRVKHAFGYTSWYNYYARISEQLINRDITSFQKHKITPDIFQIDDGYQTAVGDWLSLKSEFSGGMRPITDRLHEMGSKAGLWLAPFGAQKNSRLVKEHPDWLARNAKGEPVFAGLNWGGFYALDIYNPQVREYLKKVFDTVLNEWGFDMVKLDFLYCCCIVPMHGRSRGEVMCDGMDLLREIIGDKLILGCGVPLWPAFGKVDFCRTGADVGLKWVELPAEKKLHRERVSTVNGVNNTVFRRQLDGRAFVNDPDVILIRSYNITMSARKRELIARINKIFGNLIFVSDDVDRYNEDQWRTYNYVIDGEPITVHEAYYLNKHDIYVRYTEKGEEHTLIFDVHQGETMKSK</sequence>
<dbReference type="EMBL" id="DVNJ01000017">
    <property type="protein sequence ID" value="HIU62774.1"/>
    <property type="molecule type" value="Genomic_DNA"/>
</dbReference>
<dbReference type="InterPro" id="IPR013785">
    <property type="entry name" value="Aldolase_TIM"/>
</dbReference>
<proteinExistence type="predicted"/>
<dbReference type="GO" id="GO:0016052">
    <property type="term" value="P:carbohydrate catabolic process"/>
    <property type="evidence" value="ECO:0007669"/>
    <property type="project" value="InterPro"/>
</dbReference>
<keyword evidence="1" id="KW-0378">Hydrolase</keyword>
<evidence type="ECO:0000313" key="3">
    <source>
        <dbReference type="EMBL" id="HIU62774.1"/>
    </source>
</evidence>
<organism evidence="3 4">
    <name type="scientific">Candidatus Caccalectryoclostridium excrementigallinarum</name>
    <dbReference type="NCBI Taxonomy" id="2840710"/>
    <lineage>
        <taxon>Bacteria</taxon>
        <taxon>Bacillati</taxon>
        <taxon>Bacillota</taxon>
        <taxon>Clostridia</taxon>
        <taxon>Christensenellales</taxon>
        <taxon>Christensenellaceae</taxon>
        <taxon>Christensenellaceae incertae sedis</taxon>
        <taxon>Candidatus Caccalectryoclostridium</taxon>
    </lineage>
</organism>
<reference evidence="3" key="1">
    <citation type="submission" date="2020-10" db="EMBL/GenBank/DDBJ databases">
        <authorList>
            <person name="Gilroy R."/>
        </authorList>
    </citation>
    <scope>NUCLEOTIDE SEQUENCE</scope>
    <source>
        <strain evidence="3">9366</strain>
    </source>
</reference>
<reference evidence="3" key="2">
    <citation type="journal article" date="2021" name="PeerJ">
        <title>Extensive microbial diversity within the chicken gut microbiome revealed by metagenomics and culture.</title>
        <authorList>
            <person name="Gilroy R."/>
            <person name="Ravi A."/>
            <person name="Getino M."/>
            <person name="Pursley I."/>
            <person name="Horton D.L."/>
            <person name="Alikhan N.F."/>
            <person name="Baker D."/>
            <person name="Gharbi K."/>
            <person name="Hall N."/>
            <person name="Watson M."/>
            <person name="Adriaenssens E.M."/>
            <person name="Foster-Nyarko E."/>
            <person name="Jarju S."/>
            <person name="Secka A."/>
            <person name="Antonio M."/>
            <person name="Oren A."/>
            <person name="Chaudhuri R.R."/>
            <person name="La Ragione R."/>
            <person name="Hildebrand F."/>
            <person name="Pallen M.J."/>
        </authorList>
    </citation>
    <scope>NUCLEOTIDE SEQUENCE</scope>
    <source>
        <strain evidence="3">9366</strain>
    </source>
</reference>
<evidence type="ECO:0000256" key="1">
    <source>
        <dbReference type="ARBA" id="ARBA00022801"/>
    </source>
</evidence>
<dbReference type="Gene3D" id="3.20.20.70">
    <property type="entry name" value="Aldolase class I"/>
    <property type="match status" value="1"/>
</dbReference>
<dbReference type="AlphaFoldDB" id="A0A9D1MMK8"/>
<evidence type="ECO:0000313" key="4">
    <source>
        <dbReference type="Proteomes" id="UP000824145"/>
    </source>
</evidence>
<keyword evidence="2" id="KW-0326">Glycosidase</keyword>
<dbReference type="PANTHER" id="PTHR43053">
    <property type="entry name" value="GLYCOSIDASE FAMILY 31"/>
    <property type="match status" value="1"/>
</dbReference>
<dbReference type="GO" id="GO:0004557">
    <property type="term" value="F:alpha-galactosidase activity"/>
    <property type="evidence" value="ECO:0007669"/>
    <property type="project" value="InterPro"/>
</dbReference>
<gene>
    <name evidence="3" type="ORF">IAB07_03280</name>
</gene>
<protein>
    <submittedName>
        <fullName evidence="3">Alpha-galactosidase</fullName>
    </submittedName>
</protein>
<dbReference type="InterPro" id="IPR002252">
    <property type="entry name" value="Glyco_hydro_36"/>
</dbReference>
<dbReference type="Proteomes" id="UP000824145">
    <property type="component" value="Unassembled WGS sequence"/>
</dbReference>
<dbReference type="Pfam" id="PF02065">
    <property type="entry name" value="Melibiase"/>
    <property type="match status" value="1"/>
</dbReference>
<accession>A0A9D1MMK8</accession>
<dbReference type="InterPro" id="IPR050985">
    <property type="entry name" value="Alpha-glycosidase_related"/>
</dbReference>